<dbReference type="SUPFAM" id="SSF50494">
    <property type="entry name" value="Trypsin-like serine proteases"/>
    <property type="match status" value="1"/>
</dbReference>
<dbReference type="InterPro" id="IPR051201">
    <property type="entry name" value="Chloro_Bact_Ser_Proteases"/>
</dbReference>
<dbReference type="OrthoDB" id="8559002at2"/>
<keyword evidence="6" id="KW-1185">Reference proteome</keyword>
<name>A0A562ZR73_9BURK</name>
<proteinExistence type="inferred from homology"/>
<dbReference type="GO" id="GO:0004252">
    <property type="term" value="F:serine-type endopeptidase activity"/>
    <property type="evidence" value="ECO:0007669"/>
    <property type="project" value="InterPro"/>
</dbReference>
<dbReference type="InterPro" id="IPR043504">
    <property type="entry name" value="Peptidase_S1_PA_chymotrypsin"/>
</dbReference>
<dbReference type="RefSeq" id="WP_145893273.1">
    <property type="nucleotide sequence ID" value="NZ_VOBQ01000009.1"/>
</dbReference>
<dbReference type="PRINTS" id="PR00834">
    <property type="entry name" value="PROTEASES2C"/>
</dbReference>
<evidence type="ECO:0000256" key="4">
    <source>
        <dbReference type="SAM" id="SignalP"/>
    </source>
</evidence>
<gene>
    <name evidence="5" type="ORF">FN976_12025</name>
</gene>
<organism evidence="5 6">
    <name type="scientific">Caenimonas sedimenti</name>
    <dbReference type="NCBI Taxonomy" id="2596921"/>
    <lineage>
        <taxon>Bacteria</taxon>
        <taxon>Pseudomonadati</taxon>
        <taxon>Pseudomonadota</taxon>
        <taxon>Betaproteobacteria</taxon>
        <taxon>Burkholderiales</taxon>
        <taxon>Comamonadaceae</taxon>
        <taxon>Caenimonas</taxon>
    </lineage>
</organism>
<evidence type="ECO:0000256" key="3">
    <source>
        <dbReference type="ARBA" id="ARBA00022801"/>
    </source>
</evidence>
<evidence type="ECO:0000313" key="6">
    <source>
        <dbReference type="Proteomes" id="UP000318199"/>
    </source>
</evidence>
<protein>
    <submittedName>
        <fullName evidence="5">Serine protease</fullName>
    </submittedName>
</protein>
<dbReference type="InterPro" id="IPR009003">
    <property type="entry name" value="Peptidase_S1_PA"/>
</dbReference>
<comment type="caution">
    <text evidence="5">The sequence shown here is derived from an EMBL/GenBank/DDBJ whole genome shotgun (WGS) entry which is preliminary data.</text>
</comment>
<reference evidence="5 6" key="1">
    <citation type="submission" date="2019-07" db="EMBL/GenBank/DDBJ databases">
        <title>Caenimonas sedimenti sp. nov., isolated from activated sludge.</title>
        <authorList>
            <person name="Xu J."/>
        </authorList>
    </citation>
    <scope>NUCLEOTIDE SEQUENCE [LARGE SCALE GENOMIC DNA]</scope>
    <source>
        <strain evidence="5 6">HX-9-20</strain>
    </source>
</reference>
<dbReference type="Pfam" id="PF13365">
    <property type="entry name" value="Trypsin_2"/>
    <property type="match status" value="1"/>
</dbReference>
<evidence type="ECO:0000313" key="5">
    <source>
        <dbReference type="EMBL" id="TWO71043.1"/>
    </source>
</evidence>
<keyword evidence="2 5" id="KW-0645">Protease</keyword>
<comment type="similarity">
    <text evidence="1">Belongs to the peptidase S1C family.</text>
</comment>
<feature type="chain" id="PRO_5021896461" evidence="4">
    <location>
        <begin position="24"/>
        <end position="313"/>
    </location>
</feature>
<dbReference type="Gene3D" id="2.40.10.10">
    <property type="entry name" value="Trypsin-like serine proteases"/>
    <property type="match status" value="2"/>
</dbReference>
<dbReference type="Proteomes" id="UP000318199">
    <property type="component" value="Unassembled WGS sequence"/>
</dbReference>
<evidence type="ECO:0000256" key="1">
    <source>
        <dbReference type="ARBA" id="ARBA00010541"/>
    </source>
</evidence>
<sequence>MKFRIPIALLAAVAAALLPAAQAQTLTPEALYRLLGPSVFLVRAYDTDDLASGTGSAVVIAPETLLTNCHVVRGAKRFVVRKDNVQYDARLQHADTARDLCQIHARNLHAPAVELGDSDQVVVGQKVYALGNPQRLELTLSDGLVSALRRDADRRNLVLIQTSAPISQGSSGGGLFDAAGRLIGITTLIQREGQNLNFAIPINWQRDLAARSAAQPAASSSIAAASPPQLTDVDAVPVHAKCKEEYRKFLAYPQPRAFAVADRGRCAWQGGRPSHPHLSSSPDPSVRAMELCVHWHGAGCTLYAVDSAIVFKR</sequence>
<evidence type="ECO:0000256" key="2">
    <source>
        <dbReference type="ARBA" id="ARBA00022670"/>
    </source>
</evidence>
<keyword evidence="3" id="KW-0378">Hydrolase</keyword>
<keyword evidence="4" id="KW-0732">Signal</keyword>
<accession>A0A562ZR73</accession>
<dbReference type="EMBL" id="VOBQ01000009">
    <property type="protein sequence ID" value="TWO71043.1"/>
    <property type="molecule type" value="Genomic_DNA"/>
</dbReference>
<dbReference type="GO" id="GO:0006508">
    <property type="term" value="P:proteolysis"/>
    <property type="evidence" value="ECO:0007669"/>
    <property type="project" value="UniProtKB-KW"/>
</dbReference>
<dbReference type="InterPro" id="IPR001940">
    <property type="entry name" value="Peptidase_S1C"/>
</dbReference>
<dbReference type="PANTHER" id="PTHR43343:SF3">
    <property type="entry name" value="PROTEASE DO-LIKE 8, CHLOROPLASTIC"/>
    <property type="match status" value="1"/>
</dbReference>
<feature type="signal peptide" evidence="4">
    <location>
        <begin position="1"/>
        <end position="23"/>
    </location>
</feature>
<dbReference type="AlphaFoldDB" id="A0A562ZR73"/>
<dbReference type="PANTHER" id="PTHR43343">
    <property type="entry name" value="PEPTIDASE S12"/>
    <property type="match status" value="1"/>
</dbReference>